<dbReference type="CDD" id="cd05930">
    <property type="entry name" value="A_NRPS"/>
    <property type="match status" value="1"/>
</dbReference>
<dbReference type="NCBIfam" id="TIGR01733">
    <property type="entry name" value="AA-adenyl-dom"/>
    <property type="match status" value="2"/>
</dbReference>
<name>A0ABY6MW17_9BURK</name>
<dbReference type="SMART" id="SM00823">
    <property type="entry name" value="PKS_PP"/>
    <property type="match status" value="3"/>
</dbReference>
<dbReference type="Gene3D" id="3.30.300.30">
    <property type="match status" value="3"/>
</dbReference>
<dbReference type="InterPro" id="IPR006162">
    <property type="entry name" value="Ppantetheine_attach_site"/>
</dbReference>
<evidence type="ECO:0000256" key="6">
    <source>
        <dbReference type="SAM" id="MobiDB-lite"/>
    </source>
</evidence>
<keyword evidence="2" id="KW-0596">Phosphopantetheine</keyword>
<dbReference type="Pfam" id="PF00550">
    <property type="entry name" value="PP-binding"/>
    <property type="match status" value="3"/>
</dbReference>
<evidence type="ECO:0000313" key="8">
    <source>
        <dbReference type="EMBL" id="UZD56202.1"/>
    </source>
</evidence>
<dbReference type="Gene3D" id="3.40.50.980">
    <property type="match status" value="4"/>
</dbReference>
<evidence type="ECO:0000256" key="3">
    <source>
        <dbReference type="ARBA" id="ARBA00022553"/>
    </source>
</evidence>
<dbReference type="InterPro" id="IPR000873">
    <property type="entry name" value="AMP-dep_synth/lig_dom"/>
</dbReference>
<dbReference type="Pfam" id="PF23024">
    <property type="entry name" value="AMP-dom_DIP2-like"/>
    <property type="match status" value="1"/>
</dbReference>
<accession>A0ABY6MW17</accession>
<dbReference type="Pfam" id="PF13193">
    <property type="entry name" value="AMP-binding_C"/>
    <property type="match status" value="2"/>
</dbReference>
<reference evidence="8" key="1">
    <citation type="submission" date="2022-10" db="EMBL/GenBank/DDBJ databases">
        <title>Complete genome sequence of Schlegelella aquatica LMG 23380.</title>
        <authorList>
            <person name="Musilova J."/>
            <person name="Kourilova X."/>
            <person name="Bezdicek M."/>
            <person name="Hermankova K."/>
            <person name="Obruca S."/>
            <person name="Sedlar K."/>
        </authorList>
    </citation>
    <scope>NUCLEOTIDE SEQUENCE</scope>
    <source>
        <strain evidence="8">LMG 23380</strain>
    </source>
</reference>
<dbReference type="InterPro" id="IPR036736">
    <property type="entry name" value="ACP-like_sf"/>
</dbReference>
<dbReference type="Gene3D" id="1.10.1200.10">
    <property type="entry name" value="ACP-like"/>
    <property type="match status" value="2"/>
</dbReference>
<proteinExistence type="predicted"/>
<dbReference type="PROSITE" id="PS00012">
    <property type="entry name" value="PHOSPHOPANTETHEINE"/>
    <property type="match status" value="2"/>
</dbReference>
<dbReference type="PROSITE" id="PS00455">
    <property type="entry name" value="AMP_BINDING"/>
    <property type="match status" value="2"/>
</dbReference>
<dbReference type="InterPro" id="IPR020845">
    <property type="entry name" value="AMP-binding_CS"/>
</dbReference>
<feature type="domain" description="Carrier" evidence="7">
    <location>
        <begin position="1661"/>
        <end position="1736"/>
    </location>
</feature>
<dbReference type="Pfam" id="PF00501">
    <property type="entry name" value="AMP-binding"/>
    <property type="match status" value="3"/>
</dbReference>
<feature type="domain" description="Carrier" evidence="7">
    <location>
        <begin position="606"/>
        <end position="683"/>
    </location>
</feature>
<dbReference type="InterPro" id="IPR042099">
    <property type="entry name" value="ANL_N_sf"/>
</dbReference>
<dbReference type="InterPro" id="IPR040097">
    <property type="entry name" value="FAAL/FAAC"/>
</dbReference>
<dbReference type="CDD" id="cd12116">
    <property type="entry name" value="A_NRPS_Ta1_like"/>
    <property type="match status" value="1"/>
</dbReference>
<dbReference type="SUPFAM" id="SSF52777">
    <property type="entry name" value="CoA-dependent acyltransferases"/>
    <property type="match status" value="4"/>
</dbReference>
<dbReference type="SUPFAM" id="SSF56801">
    <property type="entry name" value="Acetyl-CoA synthetase-like"/>
    <property type="match status" value="3"/>
</dbReference>
<dbReference type="Proteomes" id="UP001163266">
    <property type="component" value="Chromosome"/>
</dbReference>
<keyword evidence="5" id="KW-0443">Lipid metabolism</keyword>
<feature type="domain" description="Carrier" evidence="7">
    <location>
        <begin position="2721"/>
        <end position="2798"/>
    </location>
</feature>
<evidence type="ECO:0000313" key="9">
    <source>
        <dbReference type="Proteomes" id="UP001163266"/>
    </source>
</evidence>
<evidence type="ECO:0000256" key="5">
    <source>
        <dbReference type="ARBA" id="ARBA00023098"/>
    </source>
</evidence>
<evidence type="ECO:0000256" key="2">
    <source>
        <dbReference type="ARBA" id="ARBA00022450"/>
    </source>
</evidence>
<dbReference type="Gene3D" id="3.30.559.10">
    <property type="entry name" value="Chloramphenicol acetyltransferase-like domain"/>
    <property type="match status" value="2"/>
</dbReference>
<gene>
    <name evidence="8" type="ORF">OMP39_06415</name>
</gene>
<dbReference type="InterPro" id="IPR023213">
    <property type="entry name" value="CAT-like_dom_sf"/>
</dbReference>
<evidence type="ECO:0000256" key="1">
    <source>
        <dbReference type="ARBA" id="ARBA00001957"/>
    </source>
</evidence>
<evidence type="ECO:0000256" key="4">
    <source>
        <dbReference type="ARBA" id="ARBA00022832"/>
    </source>
</evidence>
<dbReference type="InterPro" id="IPR025110">
    <property type="entry name" value="AMP-bd_C"/>
</dbReference>
<evidence type="ECO:0000259" key="7">
    <source>
        <dbReference type="PROSITE" id="PS50075"/>
    </source>
</evidence>
<organism evidence="8 9">
    <name type="scientific">Caldimonas aquatica</name>
    <dbReference type="NCBI Taxonomy" id="376175"/>
    <lineage>
        <taxon>Bacteria</taxon>
        <taxon>Pseudomonadati</taxon>
        <taxon>Pseudomonadota</taxon>
        <taxon>Betaproteobacteria</taxon>
        <taxon>Burkholderiales</taxon>
        <taxon>Sphaerotilaceae</taxon>
        <taxon>Caldimonas</taxon>
    </lineage>
</organism>
<dbReference type="Gene3D" id="3.30.559.30">
    <property type="entry name" value="Nonribosomal peptide synthetase, condensation domain"/>
    <property type="match status" value="2"/>
</dbReference>
<keyword evidence="9" id="KW-1185">Reference proteome</keyword>
<dbReference type="PANTHER" id="PTHR45527">
    <property type="entry name" value="NONRIBOSOMAL PEPTIDE SYNTHETASE"/>
    <property type="match status" value="1"/>
</dbReference>
<dbReference type="InterPro" id="IPR029058">
    <property type="entry name" value="AB_hydrolase_fold"/>
</dbReference>
<keyword evidence="4" id="KW-0276">Fatty acid metabolism</keyword>
<dbReference type="Gene3D" id="2.30.38.10">
    <property type="entry name" value="Luciferase, Domain 3"/>
    <property type="match status" value="2"/>
</dbReference>
<dbReference type="CDD" id="cd05931">
    <property type="entry name" value="FAAL"/>
    <property type="match status" value="1"/>
</dbReference>
<dbReference type="InterPro" id="IPR009081">
    <property type="entry name" value="PP-bd_ACP"/>
</dbReference>
<keyword evidence="3" id="KW-0597">Phosphoprotein</keyword>
<dbReference type="SUPFAM" id="SSF47336">
    <property type="entry name" value="ACP-like"/>
    <property type="match status" value="3"/>
</dbReference>
<dbReference type="Gene3D" id="3.40.50.12780">
    <property type="entry name" value="N-terminal domain of ligase-like"/>
    <property type="match status" value="1"/>
</dbReference>
<dbReference type="PROSITE" id="PS50075">
    <property type="entry name" value="CARRIER"/>
    <property type="match status" value="3"/>
</dbReference>
<sequence>MPVALHTHASPYPDVAAMLRMRAGPAGGRTAVAFLRHDLEVEERLTFTQLLHQSLRVAQHLMQHTRQGDRVLLALAPGLDFVRAFWGCVLSGRIAVPVPDSDALRQRHAAARLQTIITDADASLVLSHRARCAQAEQAAHAWHAIEDATLSDPAKPADLPRLDPQGVVYLQYTSGSTSAPKGVVLTHAQVLAQCVQARRAMGMGRDSRTLCWLPHYHDYGLVSGLLWPMAAGGTSYLMSPLTFLRDPLRWLQAVARFRITHTGAPNFAFAACAKAIESGARLHGRLDSLQWLTCGAEPIHAPTIERFLRLTVPHGLRPSAFRAGYGMAETVLSITVPVRAGGLRVLRCDPRSLTDGHAVHVNGQGSEHARILVACGSPAPTMTVRVVDPESREPLPAGQVGELWVRGPFVGSGYWRRPQESSATFEAHTSAAEGPFLRTGDLGFIDRGQIYITGRLKDLIIVRGRNHHPQDIEWTVQRSAPAVRSGRGCAFAVDAPDGEALVIVQELERRHGVQDFGLLCNSIREAVSAEHGIVPSAIVLVRAGAVPVTSSGKVQRAACKQLYSSGLLVAVHQESRQGPQLPAARAEAELTPQAPTKDLRPSGTPASAAACKDYLRALVAQLTDRAPDEIDDRLSLFGCGLDSLAVFQMLRSVENWLGRPLDHARFLTARSLEALAADLAEQARFAHPSTVAACQTNSPAPEAATLSPAQQGMWVLDRLQPPGTYHLAVSLLVSGTLDTAALERCLERIVDRHRVLRTTIAQRGEALEVTVGGPGRVPVEVIEVPQARLEDTALVARMRADACEPFPFDGTPLLRARLYRDAAERSVLLLVTHHLVFDGWSFDLLLCELAEFSEQERTGVRLDLPPATGYDEYALEHHRLLTGPEGERLLEYWRGKLAAFEPVELLPDRPPPAHASFRAEHQGLRLPAPLLERVRQLSLRLQTTPYVVMLAAFKALLARYTGQDDITVGSPSACRLHARHEKTVGYFSNTLVLRTTLEGDPSFETLVRRVSETTVEAHAHQAYPSDHLVAALGLPRVPGRNPLYPVVFAWRQRGVSDVRLPGACAEVRPFPLGIAKTDLWVECTQTHGGVELEYEYSADLFDAETIQNLARHHLTLLEAALAAPETPLSRLPLLSEPELERLLHTWNDTHRHYPLELAAHELFDQVAAEAPDAPAVTFGQSQLSYDALHRRADQLAALLRERGVAPGDLVAIAMHRSLELPIAMMAVLKAAAAFLPIDPDYPGPRISFMLADSKVKCVLTQSHLRGAFSGAGGDVQVLCVDEMPLVEAVSLRVRTPLPADSAAYAIYTSGSTGTPKACLLTHRGLTNHLLWLRETLRLGPGDRVLQKTSISFDASVWEFLAPLVSGATVVLAEPDSHRDPAALIRQIRTHRVTILQMVPSALRALVEQGELEHCLTLRHLVCGGEALDWDLVHRCRALLPDVRIGNFYGPSEASDDATHWEVGEDGPRAGVVPLGRPIANTRTLILDRHGRLVPPRVAGELHIGGAGLGRGYLGRPDLTAERFIEDPYRPGERLYRTGDIARYRHDGVIEFLGRADFQVKVRGHRVELGEVEAALRSIEGIDDAAVAASCDTTATKLIAYVVGPRVRDAEVLARLRDLLPEYMCPNAVVSVPRLPRLPNGKLDRKALPSPAPAHAELEHVPPRSPTEQLLWEVWRDVLRHGGFGVHDDFFSLGGHSLLATQVLARLRKVCQADLPLRTIFSARTIAELAPAVEAARHATHELLPDDLHHRPPLDRAQPLPVSYSQRRMWLVQQFDPDSTAYNIPYAVELKGPLDLDSLLRCAQALVERHEAFRTSFALQGDEPMQKISPAADLPLVIEDFSSAAAGEDRKAKALRWLEAHAAVPFDLSTPPLHRLFLAKLDDRHHLMMWLVHHAIGDEWSGTILLKEFAALYGAAADTPPALPAIEVAYADYAAWQRATYGPAALAPQLAYWRYQLQGMTPLDLPTDRPRLAGRSSAGRQVSAALPADLLAAVRETGIAHGATPFMVLLAGFKVLLSRICGQQDVAVGTPIANRTHFAAEHLVGTLVNTLVMRCSLEGDPTFGELVERVRQTALDAYDHQDVPFDFLVERLQGEGSARKDLGISVLFNVLNAPLEEVRLTGGLRLAPLEVDRGSAQFDLSMHVDTEFAHRVTIEYAADLFSPETAGRWLESYLLLLRQALADPRRRVSSISLMTPSDVACLEQWNATVQEVPSELCVHDLLATQARARPHACAVTAAQQRVSYADLDEKSNRLAHELRAHGAARGSLVGLCLPRGLDMLVAQLAILKCGAAYVPLDPAFPAERLAYMADDAQLALLVTSSPLAGLLPWPRERSVLLDIDTPRIERHPSTPLPRDERSARPEDPAYVIYTSGSTGRPKGVVVPHRAVVNFLLSMAREPGLAPSDRLLAVTTLSFDIAVLELLLPLAVGAQIVMASRDEAMDGQALHALLLSSQATVMQATPSTWRMLLEAGWQGSASFKALIGGEPLPADLAEQLLARTGELWNMYGPTETTVWSTCGRVSSLHSGISIGRPIANTQVHILDERGQPCPIGVPGEICIGGLGLASGYWRRPELTAERFIDDPQRPGHRLYRTGDRGRWRHDGWLEHQGRLDSQVKLRGYRIELGEIEAQLASHPGVARCVVALREDHPGDARLLAYVVPDGPAPQPAALREHLRRTLPEYMLPQHFVMLEAIPLLPNGKIDRKALPAPPSAARSTAAASLVPPTTAAEIAIAEVWQRLLGIEHVSCSDNFFDLGGHSLLAMRAASDIEARLGVRLPVRRLIFESLSQIAAACSPAPPPSPPSYRRPWLARVLQALSGRVSEHEAS</sequence>
<dbReference type="Pfam" id="PF00668">
    <property type="entry name" value="Condensation"/>
    <property type="match status" value="2"/>
</dbReference>
<dbReference type="CDD" id="cd19531">
    <property type="entry name" value="LCL_NRPS-like"/>
    <property type="match status" value="2"/>
</dbReference>
<dbReference type="InterPro" id="IPR045851">
    <property type="entry name" value="AMP-bd_C_sf"/>
</dbReference>
<dbReference type="NCBIfam" id="NF003417">
    <property type="entry name" value="PRK04813.1"/>
    <property type="match status" value="4"/>
</dbReference>
<comment type="cofactor">
    <cofactor evidence="1">
        <name>pantetheine 4'-phosphate</name>
        <dbReference type="ChEBI" id="CHEBI:47942"/>
    </cofactor>
</comment>
<dbReference type="EMBL" id="CP110257">
    <property type="protein sequence ID" value="UZD56202.1"/>
    <property type="molecule type" value="Genomic_DNA"/>
</dbReference>
<protein>
    <submittedName>
        <fullName evidence="8">Amino acid adenylation domain-containing protein</fullName>
    </submittedName>
</protein>
<dbReference type="Gene3D" id="3.40.50.1820">
    <property type="entry name" value="alpha/beta hydrolase"/>
    <property type="match status" value="1"/>
</dbReference>
<dbReference type="InterPro" id="IPR001242">
    <property type="entry name" value="Condensation_dom"/>
</dbReference>
<dbReference type="PANTHER" id="PTHR45527:SF1">
    <property type="entry name" value="FATTY ACID SYNTHASE"/>
    <property type="match status" value="1"/>
</dbReference>
<dbReference type="InterPro" id="IPR010071">
    <property type="entry name" value="AA_adenyl_dom"/>
</dbReference>
<dbReference type="RefSeq" id="WP_264894088.1">
    <property type="nucleotide sequence ID" value="NZ_CP110257.1"/>
</dbReference>
<feature type="region of interest" description="Disordered" evidence="6">
    <location>
        <begin position="580"/>
        <end position="603"/>
    </location>
</feature>
<dbReference type="InterPro" id="IPR020806">
    <property type="entry name" value="PKS_PP-bd"/>
</dbReference>